<sequence>MCVPDFCSQTVPQSLCPCDGAQIPCTSQQVSSGPSTTLPLTEIANLNAQPNVFPKSTITLQQPHHFLLPSTFNQFIQQQQPQLIHSLNLWQRPVTSQGQLKMQQPAISPPLFIIRTIQQPNQVMQHIPTASHLFVPLQQKHIYLSPSLQQQQHYEWSSQVSLNQPITLQVPGKVTSCFIA</sequence>
<dbReference type="WBParaSite" id="TCLT_0000132501-mRNA-1">
    <property type="protein sequence ID" value="TCLT_0000132501-mRNA-1"/>
    <property type="gene ID" value="TCLT_0000132501"/>
</dbReference>
<dbReference type="EMBL" id="UYYF01000160">
    <property type="protein sequence ID" value="VDM96704.1"/>
    <property type="molecule type" value="Genomic_DNA"/>
</dbReference>
<evidence type="ECO:0000313" key="1">
    <source>
        <dbReference type="EMBL" id="VDM96704.1"/>
    </source>
</evidence>
<proteinExistence type="predicted"/>
<dbReference type="AlphaFoldDB" id="A0A0N5CME6"/>
<evidence type="ECO:0000313" key="3">
    <source>
        <dbReference type="WBParaSite" id="TCLT_0000132501-mRNA-1"/>
    </source>
</evidence>
<keyword evidence="2" id="KW-1185">Reference proteome</keyword>
<evidence type="ECO:0000313" key="2">
    <source>
        <dbReference type="Proteomes" id="UP000276776"/>
    </source>
</evidence>
<reference evidence="3" key="1">
    <citation type="submission" date="2017-02" db="UniProtKB">
        <authorList>
            <consortium name="WormBaseParasite"/>
        </authorList>
    </citation>
    <scope>IDENTIFICATION</scope>
</reference>
<accession>A0A0N5CME6</accession>
<reference evidence="1 2" key="2">
    <citation type="submission" date="2018-11" db="EMBL/GenBank/DDBJ databases">
        <authorList>
            <consortium name="Pathogen Informatics"/>
        </authorList>
    </citation>
    <scope>NUCLEOTIDE SEQUENCE [LARGE SCALE GENOMIC DNA]</scope>
</reference>
<gene>
    <name evidence="1" type="ORF">TCLT_LOCUS1326</name>
</gene>
<name>A0A0N5CME6_THECL</name>
<protein>
    <submittedName>
        <fullName evidence="3">AAI domain-containing protein</fullName>
    </submittedName>
</protein>
<dbReference type="Proteomes" id="UP000276776">
    <property type="component" value="Unassembled WGS sequence"/>
</dbReference>
<organism evidence="3">
    <name type="scientific">Thelazia callipaeda</name>
    <name type="common">Oriental eyeworm</name>
    <name type="synonym">Parasitic nematode</name>
    <dbReference type="NCBI Taxonomy" id="103827"/>
    <lineage>
        <taxon>Eukaryota</taxon>
        <taxon>Metazoa</taxon>
        <taxon>Ecdysozoa</taxon>
        <taxon>Nematoda</taxon>
        <taxon>Chromadorea</taxon>
        <taxon>Rhabditida</taxon>
        <taxon>Spirurina</taxon>
        <taxon>Spiruromorpha</taxon>
        <taxon>Thelazioidea</taxon>
        <taxon>Thelaziidae</taxon>
        <taxon>Thelazia</taxon>
    </lineage>
</organism>
<dbReference type="OrthoDB" id="5852567at2759"/>